<dbReference type="Proteomes" id="UP001595783">
    <property type="component" value="Unassembled WGS sequence"/>
</dbReference>
<feature type="modified residue" description="N6-(pyridoxal phosphate)lysine" evidence="2">
    <location>
        <position position="34"/>
    </location>
</feature>
<dbReference type="Pfam" id="PF01168">
    <property type="entry name" value="Ala_racemase_N"/>
    <property type="match status" value="1"/>
</dbReference>
<dbReference type="SUPFAM" id="SSF51419">
    <property type="entry name" value="PLP-binding barrel"/>
    <property type="match status" value="1"/>
</dbReference>
<name>A0ABV7ZJ71_9HELI</name>
<comment type="function">
    <text evidence="2">Pyridoxal 5'-phosphate (PLP)-binding protein, which is involved in PLP homeostasis.</text>
</comment>
<dbReference type="PIRSF" id="PIRSF004848">
    <property type="entry name" value="YBL036c_PLPDEIII"/>
    <property type="match status" value="1"/>
</dbReference>
<dbReference type="InterPro" id="IPR029066">
    <property type="entry name" value="PLP-binding_barrel"/>
</dbReference>
<evidence type="ECO:0000313" key="5">
    <source>
        <dbReference type="EMBL" id="MFC3847487.1"/>
    </source>
</evidence>
<comment type="caution">
    <text evidence="5">The sequence shown here is derived from an EMBL/GenBank/DDBJ whole genome shotgun (WGS) entry which is preliminary data.</text>
</comment>
<accession>A0ABV7ZJ71</accession>
<dbReference type="InterPro" id="IPR011078">
    <property type="entry name" value="PyrdxlP_homeostasis"/>
</dbReference>
<feature type="domain" description="Alanine racemase N-terminal" evidence="4">
    <location>
        <begin position="8"/>
        <end position="222"/>
    </location>
</feature>
<dbReference type="RefSeq" id="WP_382262446.1">
    <property type="nucleotide sequence ID" value="NZ_JBHRZO010000011.1"/>
</dbReference>
<evidence type="ECO:0000259" key="4">
    <source>
        <dbReference type="Pfam" id="PF01168"/>
    </source>
</evidence>
<dbReference type="NCBIfam" id="TIGR00044">
    <property type="entry name" value="YggS family pyridoxal phosphate-dependent enzyme"/>
    <property type="match status" value="1"/>
</dbReference>
<dbReference type="PANTHER" id="PTHR10146">
    <property type="entry name" value="PROLINE SYNTHETASE CO-TRANSCRIBED BACTERIAL HOMOLOG PROTEIN"/>
    <property type="match status" value="1"/>
</dbReference>
<evidence type="ECO:0000313" key="6">
    <source>
        <dbReference type="Proteomes" id="UP001595783"/>
    </source>
</evidence>
<gene>
    <name evidence="5" type="ORF">ACFOPX_02905</name>
</gene>
<dbReference type="HAMAP" id="MF_02087">
    <property type="entry name" value="PLP_homeostasis"/>
    <property type="match status" value="1"/>
</dbReference>
<dbReference type="CDD" id="cd00635">
    <property type="entry name" value="PLPDE_III_YBL036c_like"/>
    <property type="match status" value="1"/>
</dbReference>
<evidence type="ECO:0000256" key="3">
    <source>
        <dbReference type="RuleBase" id="RU004514"/>
    </source>
</evidence>
<evidence type="ECO:0000256" key="2">
    <source>
        <dbReference type="HAMAP-Rule" id="MF_02087"/>
    </source>
</evidence>
<comment type="similarity">
    <text evidence="2 3">Belongs to the pyridoxal phosphate-binding protein YggS/PROSC family.</text>
</comment>
<dbReference type="InterPro" id="IPR001608">
    <property type="entry name" value="Ala_racemase_N"/>
</dbReference>
<evidence type="ECO:0000256" key="1">
    <source>
        <dbReference type="ARBA" id="ARBA00022898"/>
    </source>
</evidence>
<keyword evidence="1 2" id="KW-0663">Pyridoxal phosphate</keyword>
<proteinExistence type="inferred from homology"/>
<keyword evidence="6" id="KW-1185">Reference proteome</keyword>
<dbReference type="EMBL" id="JBHRZO010000011">
    <property type="protein sequence ID" value="MFC3847487.1"/>
    <property type="molecule type" value="Genomic_DNA"/>
</dbReference>
<dbReference type="PANTHER" id="PTHR10146:SF14">
    <property type="entry name" value="PYRIDOXAL PHOSPHATE HOMEOSTASIS PROTEIN"/>
    <property type="match status" value="1"/>
</dbReference>
<organism evidence="5 6">
    <name type="scientific">Helicobacter baculiformis</name>
    <dbReference type="NCBI Taxonomy" id="427351"/>
    <lineage>
        <taxon>Bacteria</taxon>
        <taxon>Pseudomonadati</taxon>
        <taxon>Campylobacterota</taxon>
        <taxon>Epsilonproteobacteria</taxon>
        <taxon>Campylobacterales</taxon>
        <taxon>Helicobacteraceae</taxon>
        <taxon>Helicobacter</taxon>
    </lineage>
</organism>
<reference evidence="6" key="1">
    <citation type="journal article" date="2019" name="Int. J. Syst. Evol. Microbiol.">
        <title>The Global Catalogue of Microorganisms (GCM) 10K type strain sequencing project: providing services to taxonomists for standard genome sequencing and annotation.</title>
        <authorList>
            <consortium name="The Broad Institute Genomics Platform"/>
            <consortium name="The Broad Institute Genome Sequencing Center for Infectious Disease"/>
            <person name="Wu L."/>
            <person name="Ma J."/>
        </authorList>
    </citation>
    <scope>NUCLEOTIDE SEQUENCE [LARGE SCALE GENOMIC DNA]</scope>
    <source>
        <strain evidence="6">CCUG 53816</strain>
    </source>
</reference>
<dbReference type="Gene3D" id="3.20.20.10">
    <property type="entry name" value="Alanine racemase"/>
    <property type="match status" value="1"/>
</dbReference>
<sequence length="224" mass="24938">MDFAKRLDHLIKRIEKARLSYNRHHIVQLIAVSKYATAEQVRALYACGQRAFAENKVQDLQAKSNTLQALPLEWHMLGNLQRNKINKLLALKPFLFHALDSLELAQAIEARSISTLNALLQVNISKESAKSGVIPEQALEIYTHIRQTCPHIRLKGMMVIGPTPPPTPSHHHTQALERAFGQAKDLFDTLPQASILSMGMSADFECAIAYGANMVRIGHALFAG</sequence>
<protein>
    <recommendedName>
        <fullName evidence="2">Pyridoxal phosphate homeostasis protein</fullName>
        <shortName evidence="2">PLP homeostasis protein</shortName>
    </recommendedName>
</protein>